<evidence type="ECO:0000313" key="3">
    <source>
        <dbReference type="Proteomes" id="UP001239462"/>
    </source>
</evidence>
<name>A0ABT7PS95_9BACT</name>
<dbReference type="SUPFAM" id="SSF56747">
    <property type="entry name" value="Prim-pol domain"/>
    <property type="match status" value="1"/>
</dbReference>
<feature type="domain" description="DNA primase/polymerase bifunctional N-terminal" evidence="1">
    <location>
        <begin position="266"/>
        <end position="426"/>
    </location>
</feature>
<evidence type="ECO:0000313" key="2">
    <source>
        <dbReference type="EMBL" id="MDM4019379.1"/>
    </source>
</evidence>
<dbReference type="InterPro" id="IPR015330">
    <property type="entry name" value="DNA_primase/pol_bifunc_N"/>
</dbReference>
<dbReference type="Gene3D" id="3.30.720.160">
    <property type="entry name" value="Bifunctional DNA primase/polymerase, N-terminal"/>
    <property type="match status" value="1"/>
</dbReference>
<protein>
    <submittedName>
        <fullName evidence="2">Bifunctional DNA primase/polymerase</fullName>
    </submittedName>
</protein>
<dbReference type="CDD" id="cd00093">
    <property type="entry name" value="HTH_XRE"/>
    <property type="match status" value="1"/>
</dbReference>
<dbReference type="SMART" id="SM00943">
    <property type="entry name" value="Prim-Pol"/>
    <property type="match status" value="1"/>
</dbReference>
<dbReference type="Pfam" id="PF09250">
    <property type="entry name" value="Prim-Pol"/>
    <property type="match status" value="1"/>
</dbReference>
<dbReference type="SUPFAM" id="SSF47413">
    <property type="entry name" value="lambda repressor-like DNA-binding domains"/>
    <property type="match status" value="1"/>
</dbReference>
<comment type="caution">
    <text evidence="2">The sequence shown here is derived from an EMBL/GenBank/DDBJ whole genome shotgun (WGS) entry which is preliminary data.</text>
</comment>
<proteinExistence type="predicted"/>
<sequence>MTRSRRKKRGEPSAPNIIIGDQVPPVQANAIGRSAKQISCPSLDSEAEHIEFNGNGPRKGRGYRLATWARKSGLDPRGFLAGCKQLAEQLGLIVVGIYRSGQRWYQLDELRSLERRRPHVASDIHVRFYVEVAAFEDWERRFGWPIIGSCDPDAPLVDEINFLLDTHGVKRRELAEAANIHPSTLSRILNGSKECRNGLLECAKQLVQSRTIEDSVLDVPTHKDLESDSNQSLQEDSNGGCHEEIQFTLQQDQRWEAVQHDCFEAAQFYLDLGWSIIPQRTGEKKPLVKWTEFQTRKPTPDELSGWWQRWPDAGIMLVLGPASGVFTIDVDGKDAHDVLIDKLPDRSYITCVKSGSEDPYRYHLHFEHPVIETKARKTPWHPHLEFRGHGGLVVLPPSFHRSGRQYVWDIGGPPLDGVLPKLPTEITEAIQQVRKVQTPTEMPLTNIDGTIPGGSATWEFLSGRYANGAQWNNRLFQAACDLCGLGIPIDVATQRLIEGAKPVDEQSRSIAILTIKSAYKIQRERSYVR</sequence>
<organism evidence="2 3">
    <name type="scientific">Roseiconus lacunae</name>
    <dbReference type="NCBI Taxonomy" id="2605694"/>
    <lineage>
        <taxon>Bacteria</taxon>
        <taxon>Pseudomonadati</taxon>
        <taxon>Planctomycetota</taxon>
        <taxon>Planctomycetia</taxon>
        <taxon>Pirellulales</taxon>
        <taxon>Pirellulaceae</taxon>
        <taxon>Roseiconus</taxon>
    </lineage>
</organism>
<dbReference type="RefSeq" id="WP_289167521.1">
    <property type="nucleotide sequence ID" value="NZ_JASZZN010000041.1"/>
</dbReference>
<dbReference type="EMBL" id="JASZZN010000041">
    <property type="protein sequence ID" value="MDM4019379.1"/>
    <property type="molecule type" value="Genomic_DNA"/>
</dbReference>
<accession>A0ABT7PS95</accession>
<gene>
    <name evidence="2" type="ORF">QTN89_28245</name>
</gene>
<evidence type="ECO:0000259" key="1">
    <source>
        <dbReference type="SMART" id="SM00943"/>
    </source>
</evidence>
<dbReference type="InterPro" id="IPR001387">
    <property type="entry name" value="Cro/C1-type_HTH"/>
</dbReference>
<dbReference type="Proteomes" id="UP001239462">
    <property type="component" value="Unassembled WGS sequence"/>
</dbReference>
<reference evidence="2 3" key="1">
    <citation type="submission" date="2023-06" db="EMBL/GenBank/DDBJ databases">
        <title>Roseiconus lacunae JC819 isolated from Gulf of Mannar region, Tamil Nadu.</title>
        <authorList>
            <person name="Pk S."/>
            <person name="Ch S."/>
            <person name="Ch V.R."/>
        </authorList>
    </citation>
    <scope>NUCLEOTIDE SEQUENCE [LARGE SCALE GENOMIC DNA]</scope>
    <source>
        <strain evidence="2 3">JC819</strain>
    </source>
</reference>
<dbReference type="InterPro" id="IPR010982">
    <property type="entry name" value="Lambda_DNA-bd_dom_sf"/>
</dbReference>
<dbReference type="CDD" id="cd04859">
    <property type="entry name" value="Prim_Pol"/>
    <property type="match status" value="1"/>
</dbReference>
<keyword evidence="3" id="KW-1185">Reference proteome</keyword>